<evidence type="ECO:0000256" key="3">
    <source>
        <dbReference type="ARBA" id="ARBA00022989"/>
    </source>
</evidence>
<dbReference type="GO" id="GO:0016020">
    <property type="term" value="C:membrane"/>
    <property type="evidence" value="ECO:0007669"/>
    <property type="project" value="UniProtKB-SubCell"/>
</dbReference>
<keyword evidence="2 5" id="KW-0812">Transmembrane</keyword>
<evidence type="ECO:0000256" key="4">
    <source>
        <dbReference type="ARBA" id="ARBA00023136"/>
    </source>
</evidence>
<comment type="caution">
    <text evidence="6">The sequence shown here is derived from an EMBL/GenBank/DDBJ whole genome shotgun (WGS) entry which is preliminary data.</text>
</comment>
<keyword evidence="4 5" id="KW-0472">Membrane</keyword>
<dbReference type="Proteomes" id="UP000092578">
    <property type="component" value="Unassembled WGS sequence"/>
</dbReference>
<dbReference type="RefSeq" id="WP_065410204.1">
    <property type="nucleotide sequence ID" value="NZ_MAYT01000012.1"/>
</dbReference>
<comment type="subcellular location">
    <subcellularLocation>
        <location evidence="1">Membrane</location>
        <topology evidence="1">Multi-pass membrane protein</topology>
    </subcellularLocation>
</comment>
<proteinExistence type="predicted"/>
<feature type="transmembrane region" description="Helical" evidence="5">
    <location>
        <begin position="88"/>
        <end position="114"/>
    </location>
</feature>
<keyword evidence="7" id="KW-1185">Reference proteome</keyword>
<organism evidence="6 7">
    <name type="scientific">Pseudobacillus wudalianchiensis</name>
    <dbReference type="NCBI Taxonomy" id="1743143"/>
    <lineage>
        <taxon>Bacteria</taxon>
        <taxon>Bacillati</taxon>
        <taxon>Bacillota</taxon>
        <taxon>Bacilli</taxon>
        <taxon>Bacillales</taxon>
        <taxon>Bacillaceae</taxon>
        <taxon>Pseudobacillus</taxon>
    </lineage>
</organism>
<gene>
    <name evidence="6" type="ORF">A8F95_05535</name>
</gene>
<evidence type="ECO:0000313" key="6">
    <source>
        <dbReference type="EMBL" id="OCA88892.1"/>
    </source>
</evidence>
<protein>
    <submittedName>
        <fullName evidence="6">Crp/Fnr family transcriptional regulator</fullName>
    </submittedName>
</protein>
<evidence type="ECO:0000256" key="5">
    <source>
        <dbReference type="SAM" id="Phobius"/>
    </source>
</evidence>
<evidence type="ECO:0000256" key="2">
    <source>
        <dbReference type="ARBA" id="ARBA00022692"/>
    </source>
</evidence>
<dbReference type="PANTHER" id="PTHR39157">
    <property type="entry name" value="INTEGRAL MEMBRANE PROTEIN-RELATED"/>
    <property type="match status" value="1"/>
</dbReference>
<feature type="transmembrane region" description="Helical" evidence="5">
    <location>
        <begin position="126"/>
        <end position="145"/>
    </location>
</feature>
<sequence length="170" mass="18695">MIIHFLRENRYASYGLLVLRLYLGWQWLHAGWEKISGGQFDASGFLLGAVEKMTGEHPAVQPWWGTFLKEFALPNVEIFNALIPWGEFLVGLGLILGLFTSYAALMGLVMNFSYLLSGTTSTNPQMVILGFVVLVAGVNAGRIGVDRWISRRAGKSSVKNSDPNALSESA</sequence>
<name>A0A1B9AY98_9BACI</name>
<reference evidence="7" key="1">
    <citation type="submission" date="2016-05" db="EMBL/GenBank/DDBJ databases">
        <authorList>
            <person name="Liu B."/>
            <person name="Wang J."/>
            <person name="Zhu Y."/>
            <person name="Liu G."/>
            <person name="Chen Q."/>
            <person name="Chen Z."/>
            <person name="Lan J."/>
            <person name="Che J."/>
            <person name="Ge C."/>
            <person name="Shi H."/>
            <person name="Pan Z."/>
            <person name="Liu X."/>
        </authorList>
    </citation>
    <scope>NUCLEOTIDE SEQUENCE [LARGE SCALE GENOMIC DNA]</scope>
    <source>
        <strain evidence="7">FJAT-27215</strain>
    </source>
</reference>
<evidence type="ECO:0000256" key="1">
    <source>
        <dbReference type="ARBA" id="ARBA00004141"/>
    </source>
</evidence>
<accession>A0A1B9AY98</accession>
<dbReference type="PANTHER" id="PTHR39157:SF1">
    <property type="entry name" value="DOXX FAMILY PROTEIN"/>
    <property type="match status" value="1"/>
</dbReference>
<keyword evidence="3 5" id="KW-1133">Transmembrane helix</keyword>
<evidence type="ECO:0000313" key="7">
    <source>
        <dbReference type="Proteomes" id="UP000092578"/>
    </source>
</evidence>
<dbReference type="EMBL" id="MAYT01000012">
    <property type="protein sequence ID" value="OCA88892.1"/>
    <property type="molecule type" value="Genomic_DNA"/>
</dbReference>
<dbReference type="Pfam" id="PF07681">
    <property type="entry name" value="DoxX"/>
    <property type="match status" value="1"/>
</dbReference>
<dbReference type="AlphaFoldDB" id="A0A1B9AY98"/>
<dbReference type="InterPro" id="IPR032808">
    <property type="entry name" value="DoxX"/>
</dbReference>